<evidence type="ECO:0000313" key="2">
    <source>
        <dbReference type="EnsemblMetazoa" id="GPPI031689-PA"/>
    </source>
</evidence>
<organism evidence="2 3">
    <name type="scientific">Glossina palpalis gambiensis</name>
    <dbReference type="NCBI Taxonomy" id="67801"/>
    <lineage>
        <taxon>Eukaryota</taxon>
        <taxon>Metazoa</taxon>
        <taxon>Ecdysozoa</taxon>
        <taxon>Arthropoda</taxon>
        <taxon>Hexapoda</taxon>
        <taxon>Insecta</taxon>
        <taxon>Pterygota</taxon>
        <taxon>Neoptera</taxon>
        <taxon>Endopterygota</taxon>
        <taxon>Diptera</taxon>
        <taxon>Brachycera</taxon>
        <taxon>Muscomorpha</taxon>
        <taxon>Hippoboscoidea</taxon>
        <taxon>Glossinidae</taxon>
        <taxon>Glossina</taxon>
    </lineage>
</organism>
<feature type="transmembrane region" description="Helical" evidence="1">
    <location>
        <begin position="20"/>
        <end position="41"/>
    </location>
</feature>
<accession>A0A1B0BIY9</accession>
<dbReference type="Proteomes" id="UP000092460">
    <property type="component" value="Unassembled WGS sequence"/>
</dbReference>
<keyword evidence="3" id="KW-1185">Reference proteome</keyword>
<dbReference type="EMBL" id="JXJN01015242">
    <property type="status" value="NOT_ANNOTATED_CDS"/>
    <property type="molecule type" value="Genomic_DNA"/>
</dbReference>
<name>A0A1B0BIY9_9MUSC</name>
<reference evidence="2" key="2">
    <citation type="submission" date="2020-05" db="UniProtKB">
        <authorList>
            <consortium name="EnsemblMetazoa"/>
        </authorList>
    </citation>
    <scope>IDENTIFICATION</scope>
    <source>
        <strain evidence="2">IAEA</strain>
    </source>
</reference>
<dbReference type="VEuPathDB" id="VectorBase:GPPI031689"/>
<protein>
    <submittedName>
        <fullName evidence="2">Uncharacterized protein</fullName>
    </submittedName>
</protein>
<keyword evidence="1" id="KW-0472">Membrane</keyword>
<evidence type="ECO:0000313" key="3">
    <source>
        <dbReference type="Proteomes" id="UP000092460"/>
    </source>
</evidence>
<keyword evidence="1" id="KW-1133">Transmembrane helix</keyword>
<proteinExistence type="predicted"/>
<keyword evidence="1" id="KW-0812">Transmembrane</keyword>
<dbReference type="AlphaFoldDB" id="A0A1B0BIY9"/>
<sequence length="77" mass="9172">MAQEHSLWKSLFPRRFLRCALNYTHITSCFPSLWLCFLFCLKPSDLPMLKTSLGIPWREKEFLSTVKDEDEMEEIES</sequence>
<evidence type="ECO:0000256" key="1">
    <source>
        <dbReference type="SAM" id="Phobius"/>
    </source>
</evidence>
<reference evidence="3" key="1">
    <citation type="submission" date="2015-01" db="EMBL/GenBank/DDBJ databases">
        <authorList>
            <person name="Aksoy S."/>
            <person name="Warren W."/>
            <person name="Wilson R.K."/>
        </authorList>
    </citation>
    <scope>NUCLEOTIDE SEQUENCE [LARGE SCALE GENOMIC DNA]</scope>
    <source>
        <strain evidence="3">IAEA</strain>
    </source>
</reference>
<dbReference type="EnsemblMetazoa" id="GPPI031689-RA">
    <property type="protein sequence ID" value="GPPI031689-PA"/>
    <property type="gene ID" value="GPPI031689"/>
</dbReference>